<evidence type="ECO:0000313" key="5">
    <source>
        <dbReference type="Proteomes" id="UP000587880"/>
    </source>
</evidence>
<dbReference type="InterPro" id="IPR002347">
    <property type="entry name" value="SDR_fam"/>
</dbReference>
<name>A0A7X9XMM6_CLOBE</name>
<dbReference type="AlphaFoldDB" id="A0A7X9XMM6"/>
<sequence length="249" mass="27628">MLKGKNAIITGANRGIGRKTVEIFAQNGANIWACARKKSEEFENEINQLSRQYDVSIEPIYFDLSISDEIKNSMKKIISEKKYIDILVNNAGMVSENKLFHMTTIEEMKSLFEVNFFSHILITQYISRVMLRQKYGSIVNIASVAALDGDPAQLEYVSSKAAIIGATKKLAIELGKNNVRVNALAPGLTDTEMASNMTDEYLERTVQNTIMKRLGSKEEIANAIMFLASDLSSYITGQVIRVDGGVNIG</sequence>
<dbReference type="Gene3D" id="3.40.50.720">
    <property type="entry name" value="NAD(P)-binding Rossmann-like Domain"/>
    <property type="match status" value="1"/>
</dbReference>
<organism evidence="4 5">
    <name type="scientific">Clostridium beijerinckii</name>
    <name type="common">Clostridium MP</name>
    <dbReference type="NCBI Taxonomy" id="1520"/>
    <lineage>
        <taxon>Bacteria</taxon>
        <taxon>Bacillati</taxon>
        <taxon>Bacillota</taxon>
        <taxon>Clostridia</taxon>
        <taxon>Eubacteriales</taxon>
        <taxon>Clostridiaceae</taxon>
        <taxon>Clostridium</taxon>
    </lineage>
</organism>
<dbReference type="EMBL" id="JABAGD010000001">
    <property type="protein sequence ID" value="NMF03275.1"/>
    <property type="molecule type" value="Genomic_DNA"/>
</dbReference>
<dbReference type="GO" id="GO:0016491">
    <property type="term" value="F:oxidoreductase activity"/>
    <property type="evidence" value="ECO:0007669"/>
    <property type="project" value="UniProtKB-KW"/>
</dbReference>
<dbReference type="InterPro" id="IPR036291">
    <property type="entry name" value="NAD(P)-bd_dom_sf"/>
</dbReference>
<dbReference type="PRINTS" id="PR00080">
    <property type="entry name" value="SDRFAMILY"/>
</dbReference>
<gene>
    <name evidence="4" type="ORF">HF849_00705</name>
</gene>
<comment type="similarity">
    <text evidence="1">Belongs to the short-chain dehydrogenases/reductases (SDR) family.</text>
</comment>
<dbReference type="PANTHER" id="PTHR42879:SF2">
    <property type="entry name" value="3-OXOACYL-[ACYL-CARRIER-PROTEIN] REDUCTASE FABG"/>
    <property type="match status" value="1"/>
</dbReference>
<protein>
    <submittedName>
        <fullName evidence="4">SDR family oxidoreductase</fullName>
    </submittedName>
</protein>
<keyword evidence="3" id="KW-0753">Steroid metabolism</keyword>
<dbReference type="PRINTS" id="PR00081">
    <property type="entry name" value="GDHRDH"/>
</dbReference>
<evidence type="ECO:0000256" key="3">
    <source>
        <dbReference type="ARBA" id="ARBA00023221"/>
    </source>
</evidence>
<dbReference type="Proteomes" id="UP000587880">
    <property type="component" value="Unassembled WGS sequence"/>
</dbReference>
<dbReference type="PANTHER" id="PTHR42879">
    <property type="entry name" value="3-OXOACYL-(ACYL-CARRIER-PROTEIN) REDUCTASE"/>
    <property type="match status" value="1"/>
</dbReference>
<dbReference type="InterPro" id="IPR050259">
    <property type="entry name" value="SDR"/>
</dbReference>
<evidence type="ECO:0000313" key="4">
    <source>
        <dbReference type="EMBL" id="NMF03275.1"/>
    </source>
</evidence>
<proteinExistence type="inferred from homology"/>
<dbReference type="SUPFAM" id="SSF51735">
    <property type="entry name" value="NAD(P)-binding Rossmann-fold domains"/>
    <property type="match status" value="1"/>
</dbReference>
<keyword evidence="3" id="KW-0443">Lipid metabolism</keyword>
<accession>A0A7X9XMM6</accession>
<dbReference type="GO" id="GO:0008202">
    <property type="term" value="P:steroid metabolic process"/>
    <property type="evidence" value="ECO:0007669"/>
    <property type="project" value="UniProtKB-KW"/>
</dbReference>
<evidence type="ECO:0000256" key="2">
    <source>
        <dbReference type="ARBA" id="ARBA00023002"/>
    </source>
</evidence>
<dbReference type="FunFam" id="3.40.50.720:FF:000173">
    <property type="entry name" value="3-oxoacyl-[acyl-carrier protein] reductase"/>
    <property type="match status" value="1"/>
</dbReference>
<keyword evidence="2" id="KW-0560">Oxidoreductase</keyword>
<reference evidence="4 5" key="1">
    <citation type="submission" date="2020-04" db="EMBL/GenBank/DDBJ databases">
        <authorList>
            <person name="Hitch T.C.A."/>
            <person name="Wylensek D."/>
            <person name="Clavel T."/>
        </authorList>
    </citation>
    <scope>NUCLEOTIDE SEQUENCE [LARGE SCALE GENOMIC DNA]</scope>
    <source>
        <strain evidence="4 5">WB01_NA02</strain>
    </source>
</reference>
<evidence type="ECO:0000256" key="1">
    <source>
        <dbReference type="ARBA" id="ARBA00006484"/>
    </source>
</evidence>
<dbReference type="Pfam" id="PF13561">
    <property type="entry name" value="adh_short_C2"/>
    <property type="match status" value="1"/>
</dbReference>
<comment type="caution">
    <text evidence="4">The sequence shown here is derived from an EMBL/GenBank/DDBJ whole genome shotgun (WGS) entry which is preliminary data.</text>
</comment>